<comment type="caution">
    <text evidence="1">The sequence shown here is derived from an EMBL/GenBank/DDBJ whole genome shotgun (WGS) entry which is preliminary data.</text>
</comment>
<dbReference type="EMBL" id="AKHW03006283">
    <property type="protein sequence ID" value="KYO21825.1"/>
    <property type="molecule type" value="Genomic_DNA"/>
</dbReference>
<gene>
    <name evidence="1" type="ORF">Y1Q_0000511</name>
</gene>
<dbReference type="AlphaFoldDB" id="A0A151MBD5"/>
<protein>
    <recommendedName>
        <fullName evidence="3">DDE Tnp4 domain-containing protein</fullName>
    </recommendedName>
</protein>
<proteinExistence type="predicted"/>
<sequence length="145" mass="16030">MGKTMAREVIHKVCLVIWDVLANNFFHLINLQVVVTGFHCKSFSNCVGVMDSIHIPLLCLAHAPQVVISCKDYFSIVLQSAVNHQGHFTKTFGCVGSAHDAYVFCNSLLLGGMESGCYALRVSKFIIGNVNIPILIRDLAYLHLH</sequence>
<evidence type="ECO:0000313" key="2">
    <source>
        <dbReference type="Proteomes" id="UP000050525"/>
    </source>
</evidence>
<accession>A0A151MBD5</accession>
<dbReference type="Proteomes" id="UP000050525">
    <property type="component" value="Unassembled WGS sequence"/>
</dbReference>
<evidence type="ECO:0008006" key="3">
    <source>
        <dbReference type="Google" id="ProtNLM"/>
    </source>
</evidence>
<keyword evidence="2" id="KW-1185">Reference proteome</keyword>
<reference evidence="1 2" key="1">
    <citation type="journal article" date="2012" name="Genome Biol.">
        <title>Sequencing three crocodilian genomes to illuminate the evolution of archosaurs and amniotes.</title>
        <authorList>
            <person name="St John J.A."/>
            <person name="Braun E.L."/>
            <person name="Isberg S.R."/>
            <person name="Miles L.G."/>
            <person name="Chong A.Y."/>
            <person name="Gongora J."/>
            <person name="Dalzell P."/>
            <person name="Moran C."/>
            <person name="Bed'hom B."/>
            <person name="Abzhanov A."/>
            <person name="Burgess S.C."/>
            <person name="Cooksey A.M."/>
            <person name="Castoe T.A."/>
            <person name="Crawford N.G."/>
            <person name="Densmore L.D."/>
            <person name="Drew J.C."/>
            <person name="Edwards S.V."/>
            <person name="Faircloth B.C."/>
            <person name="Fujita M.K."/>
            <person name="Greenwold M.J."/>
            <person name="Hoffmann F.G."/>
            <person name="Howard J.M."/>
            <person name="Iguchi T."/>
            <person name="Janes D.E."/>
            <person name="Khan S.Y."/>
            <person name="Kohno S."/>
            <person name="de Koning A.J."/>
            <person name="Lance S.L."/>
            <person name="McCarthy F.M."/>
            <person name="McCormack J.E."/>
            <person name="Merchant M.E."/>
            <person name="Peterson D.G."/>
            <person name="Pollock D.D."/>
            <person name="Pourmand N."/>
            <person name="Raney B.J."/>
            <person name="Roessler K.A."/>
            <person name="Sanford J.R."/>
            <person name="Sawyer R.H."/>
            <person name="Schmidt C.J."/>
            <person name="Triplett E.W."/>
            <person name="Tuberville T.D."/>
            <person name="Venegas-Anaya M."/>
            <person name="Howard J.T."/>
            <person name="Jarvis E.D."/>
            <person name="Guillette L.J.Jr."/>
            <person name="Glenn T.C."/>
            <person name="Green R.E."/>
            <person name="Ray D.A."/>
        </authorList>
    </citation>
    <scope>NUCLEOTIDE SEQUENCE [LARGE SCALE GENOMIC DNA]</scope>
    <source>
        <strain evidence="1">KSC_2009_1</strain>
    </source>
</reference>
<evidence type="ECO:0000313" key="1">
    <source>
        <dbReference type="EMBL" id="KYO21825.1"/>
    </source>
</evidence>
<name>A0A151MBD5_ALLMI</name>
<organism evidence="1 2">
    <name type="scientific">Alligator mississippiensis</name>
    <name type="common">American alligator</name>
    <dbReference type="NCBI Taxonomy" id="8496"/>
    <lineage>
        <taxon>Eukaryota</taxon>
        <taxon>Metazoa</taxon>
        <taxon>Chordata</taxon>
        <taxon>Craniata</taxon>
        <taxon>Vertebrata</taxon>
        <taxon>Euteleostomi</taxon>
        <taxon>Archelosauria</taxon>
        <taxon>Archosauria</taxon>
        <taxon>Crocodylia</taxon>
        <taxon>Alligatoridae</taxon>
        <taxon>Alligatorinae</taxon>
        <taxon>Alligator</taxon>
    </lineage>
</organism>